<dbReference type="SMART" id="SM00248">
    <property type="entry name" value="ANK"/>
    <property type="match status" value="2"/>
</dbReference>
<dbReference type="PROSITE" id="PS50088">
    <property type="entry name" value="ANK_REPEAT"/>
    <property type="match status" value="2"/>
</dbReference>
<accession>A0A8C5RGB5</accession>
<dbReference type="Ensembl" id="ENSLLTT00000002315.1">
    <property type="protein sequence ID" value="ENSLLTP00000002222.1"/>
    <property type="gene ID" value="ENSLLTG00000001723.1"/>
</dbReference>
<organism evidence="7 8">
    <name type="scientific">Laticauda laticaudata</name>
    <name type="common">Blue-ringed sea krait</name>
    <name type="synonym">Blue-lipped sea krait</name>
    <dbReference type="NCBI Taxonomy" id="8630"/>
    <lineage>
        <taxon>Eukaryota</taxon>
        <taxon>Metazoa</taxon>
        <taxon>Chordata</taxon>
        <taxon>Craniata</taxon>
        <taxon>Vertebrata</taxon>
        <taxon>Euteleostomi</taxon>
        <taxon>Lepidosauria</taxon>
        <taxon>Squamata</taxon>
        <taxon>Bifurcata</taxon>
        <taxon>Unidentata</taxon>
        <taxon>Episquamata</taxon>
        <taxon>Toxicofera</taxon>
        <taxon>Serpentes</taxon>
        <taxon>Colubroidea</taxon>
        <taxon>Elapidae</taxon>
        <taxon>Laticaudinae</taxon>
        <taxon>Laticauda</taxon>
    </lineage>
</organism>
<dbReference type="PANTHER" id="PTHR24173:SF74">
    <property type="entry name" value="ANKYRIN REPEAT DOMAIN-CONTAINING PROTEIN 16"/>
    <property type="match status" value="1"/>
</dbReference>
<evidence type="ECO:0000313" key="8">
    <source>
        <dbReference type="Proteomes" id="UP000694406"/>
    </source>
</evidence>
<keyword evidence="4 6" id="KW-0040">ANK repeat</keyword>
<evidence type="ECO:0000256" key="4">
    <source>
        <dbReference type="ARBA" id="ARBA00023043"/>
    </source>
</evidence>
<dbReference type="SUPFAM" id="SSF48403">
    <property type="entry name" value="Ankyrin repeat"/>
    <property type="match status" value="1"/>
</dbReference>
<dbReference type="InterPro" id="IPR011990">
    <property type="entry name" value="TPR-like_helical_dom_sf"/>
</dbReference>
<evidence type="ECO:0000256" key="5">
    <source>
        <dbReference type="ARBA" id="ARBA00038500"/>
    </source>
</evidence>
<feature type="repeat" description="ANK" evidence="6">
    <location>
        <begin position="107"/>
        <end position="139"/>
    </location>
</feature>
<dbReference type="Pfam" id="PF12796">
    <property type="entry name" value="Ank_2"/>
    <property type="match status" value="1"/>
</dbReference>
<dbReference type="Proteomes" id="UP000694406">
    <property type="component" value="Unplaced"/>
</dbReference>
<protein>
    <submittedName>
        <fullName evidence="7">Fem-1 homolog C</fullName>
    </submittedName>
</protein>
<evidence type="ECO:0000256" key="2">
    <source>
        <dbReference type="ARBA" id="ARBA00022737"/>
    </source>
</evidence>
<sequence length="197" mass="22141">MQALLIRERILGPSHPDTSYYIRYRGAVYADSGNFKRCINLWKYALDMQQSNLDPLSPMTASSLLSFAELFSFMFPLHLAVDKNTTCVGLTAILVECGADVNARDSDDNSPLHISALNNHPDIMNLLIKSGAHFDATNLHKQTAIDLLDEKEMAKNLIQPINHTTLQCLAARVIVNHCINYQGHIPEKLEKFVLLHR</sequence>
<dbReference type="GeneTree" id="ENSGT00940000158626"/>
<name>A0A8C5RGB5_LATLA</name>
<evidence type="ECO:0000313" key="7">
    <source>
        <dbReference type="Ensembl" id="ENSLLTP00000002222.1"/>
    </source>
</evidence>
<dbReference type="Gene3D" id="1.25.40.20">
    <property type="entry name" value="Ankyrin repeat-containing domain"/>
    <property type="match status" value="1"/>
</dbReference>
<keyword evidence="8" id="KW-1185">Reference proteome</keyword>
<dbReference type="AlphaFoldDB" id="A0A8C5RGB5"/>
<reference evidence="7" key="2">
    <citation type="submission" date="2025-09" db="UniProtKB">
        <authorList>
            <consortium name="Ensembl"/>
        </authorList>
    </citation>
    <scope>IDENTIFICATION</scope>
</reference>
<comment type="pathway">
    <text evidence="1">Protein modification; protein ubiquitination.</text>
</comment>
<evidence type="ECO:0000256" key="3">
    <source>
        <dbReference type="ARBA" id="ARBA00022786"/>
    </source>
</evidence>
<evidence type="ECO:0000256" key="1">
    <source>
        <dbReference type="ARBA" id="ARBA00004906"/>
    </source>
</evidence>
<comment type="similarity">
    <text evidence="5">Belongs to the fem-1 family.</text>
</comment>
<evidence type="ECO:0000256" key="6">
    <source>
        <dbReference type="PROSITE-ProRule" id="PRU00023"/>
    </source>
</evidence>
<feature type="repeat" description="ANK" evidence="6">
    <location>
        <begin position="72"/>
        <end position="106"/>
    </location>
</feature>
<dbReference type="InterPro" id="IPR036770">
    <property type="entry name" value="Ankyrin_rpt-contain_sf"/>
</dbReference>
<keyword evidence="2" id="KW-0677">Repeat</keyword>
<dbReference type="Gene3D" id="1.25.40.10">
    <property type="entry name" value="Tetratricopeptide repeat domain"/>
    <property type="match status" value="1"/>
</dbReference>
<proteinExistence type="inferred from homology"/>
<dbReference type="PANTHER" id="PTHR24173">
    <property type="entry name" value="ANKYRIN REPEAT CONTAINING"/>
    <property type="match status" value="1"/>
</dbReference>
<dbReference type="InterPro" id="IPR002110">
    <property type="entry name" value="Ankyrin_rpt"/>
</dbReference>
<reference evidence="7" key="1">
    <citation type="submission" date="2025-08" db="UniProtKB">
        <authorList>
            <consortium name="Ensembl"/>
        </authorList>
    </citation>
    <scope>IDENTIFICATION</scope>
</reference>
<keyword evidence="3" id="KW-0833">Ubl conjugation pathway</keyword>
<dbReference type="PROSITE" id="PS50297">
    <property type="entry name" value="ANK_REP_REGION"/>
    <property type="match status" value="2"/>
</dbReference>